<dbReference type="InterPro" id="IPR009057">
    <property type="entry name" value="Homeodomain-like_sf"/>
</dbReference>
<organism evidence="4 5">
    <name type="scientific">[Clostridium] citroniae WAL-19142</name>
    <dbReference type="NCBI Taxonomy" id="742734"/>
    <lineage>
        <taxon>Bacteria</taxon>
        <taxon>Bacillati</taxon>
        <taxon>Bacillota</taxon>
        <taxon>Clostridia</taxon>
        <taxon>Lachnospirales</taxon>
        <taxon>Lachnospiraceae</taxon>
        <taxon>Enterocloster</taxon>
    </lineage>
</organism>
<evidence type="ECO:0000259" key="3">
    <source>
        <dbReference type="PROSITE" id="PS01124"/>
    </source>
</evidence>
<dbReference type="GO" id="GO:0043565">
    <property type="term" value="F:sequence-specific DNA binding"/>
    <property type="evidence" value="ECO:0007669"/>
    <property type="project" value="InterPro"/>
</dbReference>
<dbReference type="Pfam" id="PF12833">
    <property type="entry name" value="HTH_18"/>
    <property type="match status" value="1"/>
</dbReference>
<dbReference type="GO" id="GO:0003700">
    <property type="term" value="F:DNA-binding transcription factor activity"/>
    <property type="evidence" value="ECO:0007669"/>
    <property type="project" value="InterPro"/>
</dbReference>
<dbReference type="InterPro" id="IPR018060">
    <property type="entry name" value="HTH_AraC"/>
</dbReference>
<dbReference type="Proteomes" id="UP000037392">
    <property type="component" value="Unassembled WGS sequence"/>
</dbReference>
<dbReference type="InterPro" id="IPR053142">
    <property type="entry name" value="PchR_regulatory_protein"/>
</dbReference>
<proteinExistence type="predicted"/>
<protein>
    <recommendedName>
        <fullName evidence="3">HTH araC/xylS-type domain-containing protein</fullName>
    </recommendedName>
</protein>
<dbReference type="OrthoDB" id="3177689at2"/>
<dbReference type="RefSeq" id="WP_048930361.1">
    <property type="nucleotide sequence ID" value="NZ_KQ235880.1"/>
</dbReference>
<sequence>MQHTMEYWNARLMEFYGFTSCEEHPYGLLGTCWKMAPEMGAGCFWAYGEKDLFDIKIHDFYFHKDTLVESNVSGYLSVIYYDSISGEQLTPYRRIHAGCIQSIAGNEEPYKIWVHKKIPIRSVGIGIAPAYYKDYMKENYPEEYFNPSTAFSQLDQEANFPELVILLKQVEHYRGEGMAAKLFYEGKVAEVVSTLLSRLKNNPKHSKSAEISMQDLKHIELAAAYINDHYAGEIPLEKLAGFACMSLSKFKLLFQSVYHCSVTSYIQQRRVSHAECLLTTSDLTIGQIAKSVGYSTSSRLSELFRQSTGLTPAEYRTAFWKTPF</sequence>
<evidence type="ECO:0000256" key="1">
    <source>
        <dbReference type="ARBA" id="ARBA00023015"/>
    </source>
</evidence>
<reference evidence="4 5" key="1">
    <citation type="submission" date="2011-04" db="EMBL/GenBank/DDBJ databases">
        <title>The Genome Sequence of Clostridium citroniae WAL-19142.</title>
        <authorList>
            <consortium name="The Broad Institute Genome Sequencing Platform"/>
            <person name="Earl A."/>
            <person name="Ward D."/>
            <person name="Feldgarden M."/>
            <person name="Gevers D."/>
            <person name="Warren Y.A."/>
            <person name="Tyrrell K.L."/>
            <person name="Citron D.M."/>
            <person name="Goldstein E.J."/>
            <person name="Daigneault M."/>
            <person name="Allen-Vercoe E."/>
            <person name="Young S.K."/>
            <person name="Zeng Q."/>
            <person name="Gargeya S."/>
            <person name="Fitzgerald M."/>
            <person name="Haas B."/>
            <person name="Abouelleil A."/>
            <person name="Alvarado L."/>
            <person name="Arachchi H.M."/>
            <person name="Berlin A."/>
            <person name="Brown A."/>
            <person name="Chapman S.B."/>
            <person name="Chen Z."/>
            <person name="Dunbar C."/>
            <person name="Freedman E."/>
            <person name="Gearin G."/>
            <person name="Gellesch M."/>
            <person name="Goldberg J."/>
            <person name="Griggs A."/>
            <person name="Gujja S."/>
            <person name="Heilman E.R."/>
            <person name="Heiman D."/>
            <person name="Howarth C."/>
            <person name="Larson L."/>
            <person name="Lui A."/>
            <person name="MacDonald P.J."/>
            <person name="Mehta T."/>
            <person name="Montmayeur A."/>
            <person name="Murphy C."/>
            <person name="Neiman D."/>
            <person name="Pearson M."/>
            <person name="Priest M."/>
            <person name="Roberts A."/>
            <person name="Saif S."/>
            <person name="Shea T."/>
            <person name="Shenoy N."/>
            <person name="Sisk P."/>
            <person name="Stolte C."/>
            <person name="Sykes S."/>
            <person name="White J."/>
            <person name="Yandava C."/>
            <person name="Wortman J."/>
            <person name="Nusbaum C."/>
            <person name="Birren B."/>
        </authorList>
    </citation>
    <scope>NUCLEOTIDE SEQUENCE [LARGE SCALE GENOMIC DNA]</scope>
    <source>
        <strain evidence="4 5">WAL-19142</strain>
    </source>
</reference>
<dbReference type="PATRIC" id="fig|742734.4.peg.3784"/>
<dbReference type="AlphaFoldDB" id="A0A0J9BYP1"/>
<dbReference type="PANTHER" id="PTHR47893">
    <property type="entry name" value="REGULATORY PROTEIN PCHR"/>
    <property type="match status" value="1"/>
</dbReference>
<dbReference type="Gene3D" id="1.10.10.60">
    <property type="entry name" value="Homeodomain-like"/>
    <property type="match status" value="2"/>
</dbReference>
<feature type="domain" description="HTH araC/xylS-type" evidence="3">
    <location>
        <begin position="220"/>
        <end position="318"/>
    </location>
</feature>
<evidence type="ECO:0000256" key="2">
    <source>
        <dbReference type="ARBA" id="ARBA00023163"/>
    </source>
</evidence>
<accession>A0A0J9BYP1</accession>
<dbReference type="SUPFAM" id="SSF46689">
    <property type="entry name" value="Homeodomain-like"/>
    <property type="match status" value="2"/>
</dbReference>
<dbReference type="EMBL" id="ADLK01000027">
    <property type="protein sequence ID" value="KMW17339.1"/>
    <property type="molecule type" value="Genomic_DNA"/>
</dbReference>
<dbReference type="GeneID" id="93166183"/>
<keyword evidence="2" id="KW-0804">Transcription</keyword>
<comment type="caution">
    <text evidence="4">The sequence shown here is derived from an EMBL/GenBank/DDBJ whole genome shotgun (WGS) entry which is preliminary data.</text>
</comment>
<dbReference type="PROSITE" id="PS01124">
    <property type="entry name" value="HTH_ARAC_FAMILY_2"/>
    <property type="match status" value="1"/>
</dbReference>
<dbReference type="SMART" id="SM00342">
    <property type="entry name" value="HTH_ARAC"/>
    <property type="match status" value="1"/>
</dbReference>
<name>A0A0J9BYP1_9FIRM</name>
<evidence type="ECO:0000313" key="5">
    <source>
        <dbReference type="Proteomes" id="UP000037392"/>
    </source>
</evidence>
<dbReference type="PANTHER" id="PTHR47893:SF1">
    <property type="entry name" value="REGULATORY PROTEIN PCHR"/>
    <property type="match status" value="1"/>
</dbReference>
<evidence type="ECO:0000313" key="4">
    <source>
        <dbReference type="EMBL" id="KMW17339.1"/>
    </source>
</evidence>
<gene>
    <name evidence="4" type="ORF">HMPREF9470_03528</name>
</gene>
<keyword evidence="1" id="KW-0805">Transcription regulation</keyword>